<dbReference type="EMBL" id="CACVBM020000399">
    <property type="protein sequence ID" value="CAA7018556.1"/>
    <property type="molecule type" value="Genomic_DNA"/>
</dbReference>
<dbReference type="InterPro" id="IPR005174">
    <property type="entry name" value="KIB1-4_b-propeller"/>
</dbReference>
<name>A0A6D2HVJ9_9BRAS</name>
<keyword evidence="3" id="KW-1185">Reference proteome</keyword>
<comment type="caution">
    <text evidence="2">The sequence shown here is derived from an EMBL/GenBank/DDBJ whole genome shotgun (WGS) entry which is preliminary data.</text>
</comment>
<evidence type="ECO:0000313" key="2">
    <source>
        <dbReference type="EMBL" id="CAA7018556.1"/>
    </source>
</evidence>
<feature type="domain" description="KIB1-4 beta-propeller" evidence="1">
    <location>
        <begin position="86"/>
        <end position="350"/>
    </location>
</feature>
<reference evidence="2" key="1">
    <citation type="submission" date="2020-01" db="EMBL/GenBank/DDBJ databases">
        <authorList>
            <person name="Mishra B."/>
        </authorList>
    </citation>
    <scope>NUCLEOTIDE SEQUENCE [LARGE SCALE GENOMIC DNA]</scope>
</reference>
<proteinExistence type="predicted"/>
<protein>
    <recommendedName>
        <fullName evidence="1">KIB1-4 beta-propeller domain-containing protein</fullName>
    </recommendedName>
</protein>
<evidence type="ECO:0000259" key="1">
    <source>
        <dbReference type="Pfam" id="PF03478"/>
    </source>
</evidence>
<accession>A0A6D2HVJ9</accession>
<evidence type="ECO:0000313" key="3">
    <source>
        <dbReference type="Proteomes" id="UP000467841"/>
    </source>
</evidence>
<dbReference type="PANTHER" id="PTHR31681">
    <property type="entry name" value="C2H2-LIKE ZINC FINGER PROTEIN"/>
    <property type="match status" value="1"/>
</dbReference>
<gene>
    <name evidence="2" type="ORF">MERR_LOCUS5791</name>
</gene>
<dbReference type="Proteomes" id="UP000467841">
    <property type="component" value="Unassembled WGS sequence"/>
</dbReference>
<dbReference type="OrthoDB" id="1048725at2759"/>
<dbReference type="AlphaFoldDB" id="A0A6D2HVJ9"/>
<dbReference type="Pfam" id="PF03478">
    <property type="entry name" value="Beta-prop_KIB1-4"/>
    <property type="match status" value="1"/>
</dbReference>
<dbReference type="PANTHER" id="PTHR31681:SF34">
    <property type="entry name" value="DUF295 DOMAIN-CONTAINING PROTEIN"/>
    <property type="match status" value="1"/>
</dbReference>
<organism evidence="2 3">
    <name type="scientific">Microthlaspi erraticum</name>
    <dbReference type="NCBI Taxonomy" id="1685480"/>
    <lineage>
        <taxon>Eukaryota</taxon>
        <taxon>Viridiplantae</taxon>
        <taxon>Streptophyta</taxon>
        <taxon>Embryophyta</taxon>
        <taxon>Tracheophyta</taxon>
        <taxon>Spermatophyta</taxon>
        <taxon>Magnoliopsida</taxon>
        <taxon>eudicotyledons</taxon>
        <taxon>Gunneridae</taxon>
        <taxon>Pentapetalae</taxon>
        <taxon>rosids</taxon>
        <taxon>malvids</taxon>
        <taxon>Brassicales</taxon>
        <taxon>Brassicaceae</taxon>
        <taxon>Coluteocarpeae</taxon>
        <taxon>Microthlaspi</taxon>
    </lineage>
</organism>
<sequence length="380" mass="42516">MSLILSRLSRLRLLKPWLVVRRSSLLLLPSNDFSTSLMQNQTPPCEIIGAHWCEMKHGKHFGKLVVAFLNEGKTTSLDKKVSSEVVHNEFFPTTVLIGASHGWVATLNDDEEGILCLQDDLKPVVSDGDLKRIWLPPLVTLPHCQTQVVTNVAMSTSSPEDEDCVVAVKFLGPQLSFCRPAQSKPEWTNIRVENPCFFSSPVVFSKKDDIFRITGSGRHLIGSWDPCKPSDKPKLQMLRFLNLPKLPTAISEVMDSCSTTEHLMESESTGETFLVKWYKKTVKIDQGVAIMKTKCAMVFKLEEEGNAVYTQDIGDLSIFLSRHEPFCVPASSFPGLSPNAVYTMDVDESALVNLRSFPFIISTMHGVYRVPYLIPPQNID</sequence>